<organism evidence="1">
    <name type="scientific">uncultured Caudovirales phage</name>
    <dbReference type="NCBI Taxonomy" id="2100421"/>
    <lineage>
        <taxon>Viruses</taxon>
        <taxon>Duplodnaviria</taxon>
        <taxon>Heunggongvirae</taxon>
        <taxon>Uroviricota</taxon>
        <taxon>Caudoviricetes</taxon>
        <taxon>Peduoviridae</taxon>
        <taxon>Maltschvirus</taxon>
        <taxon>Maltschvirus maltsch</taxon>
    </lineage>
</organism>
<gene>
    <name evidence="1" type="ORF">UFOVP542_6</name>
</gene>
<accession>A0A6J5MQJ6</accession>
<name>A0A6J5MQJ6_9CAUD</name>
<proteinExistence type="predicted"/>
<reference evidence="1" key="1">
    <citation type="submission" date="2020-04" db="EMBL/GenBank/DDBJ databases">
        <authorList>
            <person name="Chiriac C."/>
            <person name="Salcher M."/>
            <person name="Ghai R."/>
            <person name="Kavagutti S V."/>
        </authorList>
    </citation>
    <scope>NUCLEOTIDE SEQUENCE</scope>
</reference>
<dbReference type="EMBL" id="LR796517">
    <property type="protein sequence ID" value="CAB4149405.1"/>
    <property type="molecule type" value="Genomic_DNA"/>
</dbReference>
<sequence length="127" mass="14135">MNLGTVRAELESAIILGGISKVYKYVPARPNPLCAIMEPDTEFITVYANQYEADYASNWKVLVLVPYATNETETENLDDTLDTLIPAIWEYTSARTLTVDKPFIQEVNGSRFLATNINISIDIEGGN</sequence>
<protein>
    <submittedName>
        <fullName evidence="1">Uncharacterized protein</fullName>
    </submittedName>
</protein>
<evidence type="ECO:0000313" key="1">
    <source>
        <dbReference type="EMBL" id="CAB4149405.1"/>
    </source>
</evidence>